<feature type="chain" id="PRO_5045208223" evidence="2">
    <location>
        <begin position="22"/>
        <end position="298"/>
    </location>
</feature>
<dbReference type="InterPro" id="IPR036866">
    <property type="entry name" value="RibonucZ/Hydroxyglut_hydro"/>
</dbReference>
<keyword evidence="5" id="KW-1185">Reference proteome</keyword>
<proteinExistence type="inferred from homology"/>
<accession>A0ABT0RIU8</accession>
<evidence type="ECO:0000313" key="5">
    <source>
        <dbReference type="Proteomes" id="UP001165363"/>
    </source>
</evidence>
<dbReference type="RefSeq" id="WP_249846476.1">
    <property type="nucleotide sequence ID" value="NZ_JAMGBD010000001.1"/>
</dbReference>
<keyword evidence="2" id="KW-0732">Signal</keyword>
<evidence type="ECO:0000256" key="2">
    <source>
        <dbReference type="SAM" id="SignalP"/>
    </source>
</evidence>
<dbReference type="SMART" id="SM00849">
    <property type="entry name" value="Lactamase_B"/>
    <property type="match status" value="1"/>
</dbReference>
<dbReference type="EMBL" id="JAMGBD010000001">
    <property type="protein sequence ID" value="MCL6682507.1"/>
    <property type="molecule type" value="Genomic_DNA"/>
</dbReference>
<protein>
    <submittedName>
        <fullName evidence="4">MBL fold metallo-hydrolase</fullName>
    </submittedName>
</protein>
<dbReference type="InterPro" id="IPR001279">
    <property type="entry name" value="Metallo-B-lactamas"/>
</dbReference>
<organism evidence="4 5">
    <name type="scientific">Sphingomonas alba</name>
    <dbReference type="NCBI Taxonomy" id="2908208"/>
    <lineage>
        <taxon>Bacteria</taxon>
        <taxon>Pseudomonadati</taxon>
        <taxon>Pseudomonadota</taxon>
        <taxon>Alphaproteobacteria</taxon>
        <taxon>Sphingomonadales</taxon>
        <taxon>Sphingomonadaceae</taxon>
        <taxon>Sphingomonas</taxon>
    </lineage>
</organism>
<dbReference type="PANTHER" id="PTHR42951:SF4">
    <property type="entry name" value="ACYL-COENZYME A THIOESTERASE MBLAC2"/>
    <property type="match status" value="1"/>
</dbReference>
<dbReference type="CDD" id="cd16282">
    <property type="entry name" value="metallo-hydrolase-like_MBL-fold"/>
    <property type="match status" value="1"/>
</dbReference>
<evidence type="ECO:0000313" key="4">
    <source>
        <dbReference type="EMBL" id="MCL6682507.1"/>
    </source>
</evidence>
<sequence length="298" mass="32407">MKSRMMLGLLASMLAAAPVSAAPPPPEVQSLGNGLSVLIGSSCNVLILPGDTGVLIVDDQRRSTFDETMAGIRSVSDLPVRYVVDTHWHLDHSGGNGSFTKAGAVIVAQRNVLVRRSAEQYMAPYKQHIPADPQESRPVIIFDDSLDLRLGAETVELRHVAIAHTDGDTLVHFRNANVVAMGDVFFNHIFPFIDRSSGGSIQGMIKGVETALAMTDEKSRIVPAHGPVATRAELSAYHDMLLDVARQVQTAKRKGRTLEQVVASHPAAAYREGMEGEEDRFVEAIYDSFGHADLHHRI</sequence>
<dbReference type="Gene3D" id="3.60.15.10">
    <property type="entry name" value="Ribonuclease Z/Hydroxyacylglutathione hydrolase-like"/>
    <property type="match status" value="1"/>
</dbReference>
<dbReference type="InterPro" id="IPR050855">
    <property type="entry name" value="NDM-1-like"/>
</dbReference>
<dbReference type="Proteomes" id="UP001165363">
    <property type="component" value="Unassembled WGS sequence"/>
</dbReference>
<dbReference type="PANTHER" id="PTHR42951">
    <property type="entry name" value="METALLO-BETA-LACTAMASE DOMAIN-CONTAINING"/>
    <property type="match status" value="1"/>
</dbReference>
<evidence type="ECO:0000259" key="3">
    <source>
        <dbReference type="SMART" id="SM00849"/>
    </source>
</evidence>
<name>A0ABT0RIU8_9SPHN</name>
<gene>
    <name evidence="4" type="ORF">LZ536_01120</name>
</gene>
<comment type="caution">
    <text evidence="4">The sequence shown here is derived from an EMBL/GenBank/DDBJ whole genome shotgun (WGS) entry which is preliminary data.</text>
</comment>
<dbReference type="Pfam" id="PF00753">
    <property type="entry name" value="Lactamase_B"/>
    <property type="match status" value="1"/>
</dbReference>
<dbReference type="SUPFAM" id="SSF56281">
    <property type="entry name" value="Metallo-hydrolase/oxidoreductase"/>
    <property type="match status" value="1"/>
</dbReference>
<feature type="domain" description="Metallo-beta-lactamase" evidence="3">
    <location>
        <begin position="42"/>
        <end position="225"/>
    </location>
</feature>
<reference evidence="4" key="1">
    <citation type="submission" date="2022-05" db="EMBL/GenBank/DDBJ databases">
        <authorList>
            <person name="Jo J.-H."/>
            <person name="Im W.-T."/>
        </authorList>
    </citation>
    <scope>NUCLEOTIDE SEQUENCE</scope>
    <source>
        <strain evidence="4">SE158</strain>
    </source>
</reference>
<feature type="signal peptide" evidence="2">
    <location>
        <begin position="1"/>
        <end position="21"/>
    </location>
</feature>
<comment type="similarity">
    <text evidence="1">Belongs to the metallo-beta-lactamase superfamily. Class-B beta-lactamase family.</text>
</comment>
<evidence type="ECO:0000256" key="1">
    <source>
        <dbReference type="ARBA" id="ARBA00005250"/>
    </source>
</evidence>